<dbReference type="EMBL" id="BLLF01000336">
    <property type="protein sequence ID" value="GFH10676.1"/>
    <property type="molecule type" value="Genomic_DNA"/>
</dbReference>
<accession>A0A699YUM5</accession>
<protein>
    <submittedName>
        <fullName evidence="1">Uncharacterized protein</fullName>
    </submittedName>
</protein>
<organism evidence="1 2">
    <name type="scientific">Haematococcus lacustris</name>
    <name type="common">Green alga</name>
    <name type="synonym">Haematococcus pluvialis</name>
    <dbReference type="NCBI Taxonomy" id="44745"/>
    <lineage>
        <taxon>Eukaryota</taxon>
        <taxon>Viridiplantae</taxon>
        <taxon>Chlorophyta</taxon>
        <taxon>core chlorophytes</taxon>
        <taxon>Chlorophyceae</taxon>
        <taxon>CS clade</taxon>
        <taxon>Chlamydomonadales</taxon>
        <taxon>Haematococcaceae</taxon>
        <taxon>Haematococcus</taxon>
    </lineage>
</organism>
<dbReference type="Proteomes" id="UP000485058">
    <property type="component" value="Unassembled WGS sequence"/>
</dbReference>
<dbReference type="AlphaFoldDB" id="A0A699YUM5"/>
<reference evidence="1 2" key="1">
    <citation type="submission" date="2020-02" db="EMBL/GenBank/DDBJ databases">
        <title>Draft genome sequence of Haematococcus lacustris strain NIES-144.</title>
        <authorList>
            <person name="Morimoto D."/>
            <person name="Nakagawa S."/>
            <person name="Yoshida T."/>
            <person name="Sawayama S."/>
        </authorList>
    </citation>
    <scope>NUCLEOTIDE SEQUENCE [LARGE SCALE GENOMIC DNA]</scope>
    <source>
        <strain evidence="1 2">NIES-144</strain>
    </source>
</reference>
<name>A0A699YUM5_HAELA</name>
<evidence type="ECO:0000313" key="2">
    <source>
        <dbReference type="Proteomes" id="UP000485058"/>
    </source>
</evidence>
<evidence type="ECO:0000313" key="1">
    <source>
        <dbReference type="EMBL" id="GFH10676.1"/>
    </source>
</evidence>
<comment type="caution">
    <text evidence="1">The sequence shown here is derived from an EMBL/GenBank/DDBJ whole genome shotgun (WGS) entry which is preliminary data.</text>
</comment>
<sequence length="160" mass="15980">MAGGAAGGPARVAVAAPLPAVTPHQPHCGPPGKGLREARPSWNVSAEASCWHWKAGVMAGLTGSTPRPPATLPYPPTLSLPRVSGAACWLASSVFLHQGEAGGATAEKPSSAAALNQLQLQQGSGGGGKGWTQGKVEAGWSPAALALQQLTLGQRSGPGR</sequence>
<keyword evidence="2" id="KW-1185">Reference proteome</keyword>
<proteinExistence type="predicted"/>
<gene>
    <name evidence="1" type="ORF">HaLaN_06035</name>
</gene>